<reference evidence="2 3" key="1">
    <citation type="submission" date="2024-04" db="EMBL/GenBank/DDBJ databases">
        <authorList>
            <person name="Fracassetti M."/>
        </authorList>
    </citation>
    <scope>NUCLEOTIDE SEQUENCE [LARGE SCALE GENOMIC DNA]</scope>
</reference>
<dbReference type="Gene3D" id="1.20.1280.50">
    <property type="match status" value="1"/>
</dbReference>
<dbReference type="InterPro" id="IPR001810">
    <property type="entry name" value="F-box_dom"/>
</dbReference>
<name>A0AAV2E6F9_9ROSI</name>
<dbReference type="SUPFAM" id="SSF81383">
    <property type="entry name" value="F-box domain"/>
    <property type="match status" value="1"/>
</dbReference>
<proteinExistence type="predicted"/>
<feature type="domain" description="F-box" evidence="1">
    <location>
        <begin position="34"/>
        <end position="81"/>
    </location>
</feature>
<organism evidence="2 3">
    <name type="scientific">Linum trigynum</name>
    <dbReference type="NCBI Taxonomy" id="586398"/>
    <lineage>
        <taxon>Eukaryota</taxon>
        <taxon>Viridiplantae</taxon>
        <taxon>Streptophyta</taxon>
        <taxon>Embryophyta</taxon>
        <taxon>Tracheophyta</taxon>
        <taxon>Spermatophyta</taxon>
        <taxon>Magnoliopsida</taxon>
        <taxon>eudicotyledons</taxon>
        <taxon>Gunneridae</taxon>
        <taxon>Pentapetalae</taxon>
        <taxon>rosids</taxon>
        <taxon>fabids</taxon>
        <taxon>Malpighiales</taxon>
        <taxon>Linaceae</taxon>
        <taxon>Linum</taxon>
    </lineage>
</organism>
<gene>
    <name evidence="2" type="ORF">LTRI10_LOCUS22800</name>
</gene>
<dbReference type="Proteomes" id="UP001497516">
    <property type="component" value="Chromosome 4"/>
</dbReference>
<evidence type="ECO:0000313" key="3">
    <source>
        <dbReference type="Proteomes" id="UP001497516"/>
    </source>
</evidence>
<keyword evidence="3" id="KW-1185">Reference proteome</keyword>
<protein>
    <recommendedName>
        <fullName evidence="1">F-box domain-containing protein</fullName>
    </recommendedName>
</protein>
<sequence length="129" mass="14431">MDLWLSSLKSKAIQDGLCFPLLIDITEEAELHVPNCFSTLPDELKLGIMARLPAEALARMECVCAGLRSLSASSNQLWEAKYCEVFGKVVVAEAGSSSSVEKNWKKRFTRRAERKMKLAIEQERRAGVQ</sequence>
<dbReference type="EMBL" id="OZ034817">
    <property type="protein sequence ID" value="CAL1381422.1"/>
    <property type="molecule type" value="Genomic_DNA"/>
</dbReference>
<evidence type="ECO:0000259" key="1">
    <source>
        <dbReference type="PROSITE" id="PS50181"/>
    </source>
</evidence>
<dbReference type="Pfam" id="PF12937">
    <property type="entry name" value="F-box-like"/>
    <property type="match status" value="1"/>
</dbReference>
<dbReference type="InterPro" id="IPR036047">
    <property type="entry name" value="F-box-like_dom_sf"/>
</dbReference>
<dbReference type="AlphaFoldDB" id="A0AAV2E6F9"/>
<accession>A0AAV2E6F9</accession>
<dbReference type="PROSITE" id="PS50181">
    <property type="entry name" value="FBOX"/>
    <property type="match status" value="1"/>
</dbReference>
<dbReference type="PANTHER" id="PTHR47602">
    <property type="entry name" value="F-BOX PROTEIN SKIP22"/>
    <property type="match status" value="1"/>
</dbReference>
<evidence type="ECO:0000313" key="2">
    <source>
        <dbReference type="EMBL" id="CAL1381422.1"/>
    </source>
</evidence>
<dbReference type="PANTHER" id="PTHR47602:SF2">
    <property type="entry name" value="F-BOX PROTEIN SKIP22"/>
    <property type="match status" value="1"/>
</dbReference>